<dbReference type="RefSeq" id="WP_179665963.1">
    <property type="nucleotide sequence ID" value="NZ_JACCFP010000001.1"/>
</dbReference>
<evidence type="ECO:0000256" key="1">
    <source>
        <dbReference type="SAM" id="MobiDB-lite"/>
    </source>
</evidence>
<comment type="caution">
    <text evidence="2">The sequence shown here is derived from an EMBL/GenBank/DDBJ whole genome shotgun (WGS) entry which is preliminary data.</text>
</comment>
<reference evidence="2 3" key="1">
    <citation type="submission" date="2020-07" db="EMBL/GenBank/DDBJ databases">
        <title>Sequencing the genomes of 1000 actinobacteria strains.</title>
        <authorList>
            <person name="Klenk H.-P."/>
        </authorList>
    </citation>
    <scope>NUCLEOTIDE SEQUENCE [LARGE SCALE GENOMIC DNA]</scope>
    <source>
        <strain evidence="2 3">DSM 103833</strain>
    </source>
</reference>
<protein>
    <submittedName>
        <fullName evidence="2">Uncharacterized protein</fullName>
    </submittedName>
</protein>
<accession>A0A853BX38</accession>
<gene>
    <name evidence="2" type="ORF">HNR19_000229</name>
</gene>
<dbReference type="Proteomes" id="UP000530424">
    <property type="component" value="Unassembled WGS sequence"/>
</dbReference>
<sequence>MLKFFIVIAVFAAVTYLVTRMLQERGEGGGPAVRRRPQRPSQPPRPIAPDDDMDFLRDLDRKRRHPTDPDES</sequence>
<dbReference type="EMBL" id="JACCFP010000001">
    <property type="protein sequence ID" value="NYI99530.1"/>
    <property type="molecule type" value="Genomic_DNA"/>
</dbReference>
<feature type="region of interest" description="Disordered" evidence="1">
    <location>
        <begin position="25"/>
        <end position="72"/>
    </location>
</feature>
<proteinExistence type="predicted"/>
<keyword evidence="3" id="KW-1185">Reference proteome</keyword>
<organism evidence="2 3">
    <name type="scientific">Nocardioides thalensis</name>
    <dbReference type="NCBI Taxonomy" id="1914755"/>
    <lineage>
        <taxon>Bacteria</taxon>
        <taxon>Bacillati</taxon>
        <taxon>Actinomycetota</taxon>
        <taxon>Actinomycetes</taxon>
        <taxon>Propionibacteriales</taxon>
        <taxon>Nocardioidaceae</taxon>
        <taxon>Nocardioides</taxon>
    </lineage>
</organism>
<evidence type="ECO:0000313" key="3">
    <source>
        <dbReference type="Proteomes" id="UP000530424"/>
    </source>
</evidence>
<name>A0A853BX38_9ACTN</name>
<dbReference type="AlphaFoldDB" id="A0A853BX38"/>
<evidence type="ECO:0000313" key="2">
    <source>
        <dbReference type="EMBL" id="NYI99530.1"/>
    </source>
</evidence>